<evidence type="ECO:0000313" key="3">
    <source>
        <dbReference type="Proteomes" id="UP001189429"/>
    </source>
</evidence>
<name>A0ABN9UU77_9DINO</name>
<comment type="caution">
    <text evidence="2">The sequence shown here is derived from an EMBL/GenBank/DDBJ whole genome shotgun (WGS) entry which is preliminary data.</text>
</comment>
<organism evidence="2 3">
    <name type="scientific">Prorocentrum cordatum</name>
    <dbReference type="NCBI Taxonomy" id="2364126"/>
    <lineage>
        <taxon>Eukaryota</taxon>
        <taxon>Sar</taxon>
        <taxon>Alveolata</taxon>
        <taxon>Dinophyceae</taxon>
        <taxon>Prorocentrales</taxon>
        <taxon>Prorocentraceae</taxon>
        <taxon>Prorocentrum</taxon>
    </lineage>
</organism>
<feature type="compositionally biased region" description="Basic residues" evidence="1">
    <location>
        <begin position="16"/>
        <end position="54"/>
    </location>
</feature>
<feature type="region of interest" description="Disordered" evidence="1">
    <location>
        <begin position="254"/>
        <end position="273"/>
    </location>
</feature>
<feature type="compositionally biased region" description="Basic and acidic residues" evidence="1">
    <location>
        <begin position="64"/>
        <end position="85"/>
    </location>
</feature>
<reference evidence="2" key="1">
    <citation type="submission" date="2023-10" db="EMBL/GenBank/DDBJ databases">
        <authorList>
            <person name="Chen Y."/>
            <person name="Shah S."/>
            <person name="Dougan E. K."/>
            <person name="Thang M."/>
            <person name="Chan C."/>
        </authorList>
    </citation>
    <scope>NUCLEOTIDE SEQUENCE [LARGE SCALE GENOMIC DNA]</scope>
</reference>
<sequence>MGKDDSSDSSSEEKAKKKTKKKEKKKEKRKDKKGGKKDKKDEKKRKKADKKGGKKVGSSSDSSDSDHNEKKAKRKDGDGKDQARETWIFNREKAIRKAEPDLPKGDALRRAVEEYCSIYDIGVGAEEAKAAKAAEAHAIPEVQVNNEAIQDALEAAVAESAEKARAAGRHAAEVRKEAELAMASVLQVAEQQGLLFTAKGADKVMGRWVFCSAKERQEQMSMFLTEKERQLEECALARRRSAREASAARYVRLGAPLTDDRPRGESAANPSNGKVDVTKLRLFNAGRADL</sequence>
<dbReference type="EMBL" id="CAUYUJ010016282">
    <property type="protein sequence ID" value="CAK0863632.1"/>
    <property type="molecule type" value="Genomic_DNA"/>
</dbReference>
<accession>A0ABN9UU77</accession>
<evidence type="ECO:0008006" key="4">
    <source>
        <dbReference type="Google" id="ProtNLM"/>
    </source>
</evidence>
<gene>
    <name evidence="2" type="ORF">PCOR1329_LOCUS51734</name>
</gene>
<protein>
    <recommendedName>
        <fullName evidence="4">ADP-ribosylation factor-like protein 6-interacting protein 4</fullName>
    </recommendedName>
</protein>
<proteinExistence type="predicted"/>
<evidence type="ECO:0000256" key="1">
    <source>
        <dbReference type="SAM" id="MobiDB-lite"/>
    </source>
</evidence>
<feature type="compositionally biased region" description="Basic and acidic residues" evidence="1">
    <location>
        <begin position="1"/>
        <end position="15"/>
    </location>
</feature>
<feature type="region of interest" description="Disordered" evidence="1">
    <location>
        <begin position="1"/>
        <end position="85"/>
    </location>
</feature>
<keyword evidence="3" id="KW-1185">Reference proteome</keyword>
<evidence type="ECO:0000313" key="2">
    <source>
        <dbReference type="EMBL" id="CAK0863632.1"/>
    </source>
</evidence>
<dbReference type="Proteomes" id="UP001189429">
    <property type="component" value="Unassembled WGS sequence"/>
</dbReference>